<feature type="region of interest" description="Disordered" evidence="1">
    <location>
        <begin position="59"/>
        <end position="94"/>
    </location>
</feature>
<gene>
    <name evidence="2" type="ORF">DWW02_22725</name>
</gene>
<evidence type="ECO:0000313" key="3">
    <source>
        <dbReference type="Proteomes" id="UP000284543"/>
    </source>
</evidence>
<proteinExistence type="predicted"/>
<accession>A0A412YYT9</accession>
<comment type="caution">
    <text evidence="2">The sequence shown here is derived from an EMBL/GenBank/DDBJ whole genome shotgun (WGS) entry which is preliminary data.</text>
</comment>
<dbReference type="EMBL" id="QRZM01000012">
    <property type="protein sequence ID" value="RGV72823.1"/>
    <property type="molecule type" value="Genomic_DNA"/>
</dbReference>
<evidence type="ECO:0000313" key="2">
    <source>
        <dbReference type="EMBL" id="RGV72823.1"/>
    </source>
</evidence>
<organism evidence="2 3">
    <name type="scientific">Enterocloster bolteae</name>
    <dbReference type="NCBI Taxonomy" id="208479"/>
    <lineage>
        <taxon>Bacteria</taxon>
        <taxon>Bacillati</taxon>
        <taxon>Bacillota</taxon>
        <taxon>Clostridia</taxon>
        <taxon>Lachnospirales</taxon>
        <taxon>Lachnospiraceae</taxon>
        <taxon>Enterocloster</taxon>
    </lineage>
</organism>
<reference evidence="2 3" key="1">
    <citation type="submission" date="2018-08" db="EMBL/GenBank/DDBJ databases">
        <title>A genome reference for cultivated species of the human gut microbiota.</title>
        <authorList>
            <person name="Zou Y."/>
            <person name="Xue W."/>
            <person name="Luo G."/>
        </authorList>
    </citation>
    <scope>NUCLEOTIDE SEQUENCE [LARGE SCALE GENOMIC DNA]</scope>
    <source>
        <strain evidence="2 3">AF14-18</strain>
    </source>
</reference>
<dbReference type="GeneID" id="23116763"/>
<dbReference type="AlphaFoldDB" id="A0A412YYT9"/>
<evidence type="ECO:0000256" key="1">
    <source>
        <dbReference type="SAM" id="MobiDB-lite"/>
    </source>
</evidence>
<dbReference type="Proteomes" id="UP000284543">
    <property type="component" value="Unassembled WGS sequence"/>
</dbReference>
<protein>
    <submittedName>
        <fullName evidence="2">Uncharacterized protein</fullName>
    </submittedName>
</protein>
<dbReference type="RefSeq" id="WP_002570004.1">
    <property type="nucleotide sequence ID" value="NZ_BAABZS010000001.1"/>
</dbReference>
<dbReference type="InterPro" id="IPR046085">
    <property type="entry name" value="DUF6103"/>
</dbReference>
<dbReference type="Pfam" id="PF19598">
    <property type="entry name" value="DUF6103"/>
    <property type="match status" value="1"/>
</dbReference>
<sequence>MKKASIQLKYDEEKLSALEKYMIKKEVDLEVELLHTLQKLYEKYVPPAVREYIESRETCEGRTGMRSQERRNTANRSNEGILETGEGTWSTENS</sequence>
<name>A0A412YYT9_9FIRM</name>